<accession>A0A8H3IVY5</accession>
<proteinExistence type="predicted"/>
<reference evidence="3" key="1">
    <citation type="submission" date="2021-03" db="EMBL/GenBank/DDBJ databases">
        <authorList>
            <person name="Tagirdzhanova G."/>
        </authorList>
    </citation>
    <scope>NUCLEOTIDE SEQUENCE</scope>
</reference>
<dbReference type="InterPro" id="IPR036388">
    <property type="entry name" value="WH-like_DNA-bd_sf"/>
</dbReference>
<evidence type="ECO:0000256" key="1">
    <source>
        <dbReference type="SAM" id="MobiDB-lite"/>
    </source>
</evidence>
<evidence type="ECO:0000259" key="2">
    <source>
        <dbReference type="Pfam" id="PF22943"/>
    </source>
</evidence>
<feature type="domain" description="Helix-turn-helix" evidence="2">
    <location>
        <begin position="146"/>
        <end position="185"/>
    </location>
</feature>
<name>A0A8H3IVY5_9LECA</name>
<protein>
    <recommendedName>
        <fullName evidence="2">Helix-turn-helix domain-containing protein</fullName>
    </recommendedName>
</protein>
<gene>
    <name evidence="3" type="ORF">GOMPHAMPRED_005289</name>
</gene>
<comment type="caution">
    <text evidence="3">The sequence shown here is derived from an EMBL/GenBank/DDBJ whole genome shotgun (WGS) entry which is preliminary data.</text>
</comment>
<dbReference type="AlphaFoldDB" id="A0A8H3IVY5"/>
<feature type="compositionally biased region" description="Basic and acidic residues" evidence="1">
    <location>
        <begin position="47"/>
        <end position="58"/>
    </location>
</feature>
<feature type="region of interest" description="Disordered" evidence="1">
    <location>
        <begin position="1"/>
        <end position="58"/>
    </location>
</feature>
<feature type="region of interest" description="Disordered" evidence="1">
    <location>
        <begin position="74"/>
        <end position="112"/>
    </location>
</feature>
<keyword evidence="4" id="KW-1185">Reference proteome</keyword>
<evidence type="ECO:0000313" key="4">
    <source>
        <dbReference type="Proteomes" id="UP000664169"/>
    </source>
</evidence>
<dbReference type="Gene3D" id="1.10.10.10">
    <property type="entry name" value="Winged helix-like DNA-binding domain superfamily/Winged helix DNA-binding domain"/>
    <property type="match status" value="1"/>
</dbReference>
<dbReference type="Pfam" id="PF22943">
    <property type="entry name" value="HTH_68"/>
    <property type="match status" value="1"/>
</dbReference>
<feature type="compositionally biased region" description="Polar residues" evidence="1">
    <location>
        <begin position="28"/>
        <end position="41"/>
    </location>
</feature>
<evidence type="ECO:0000313" key="3">
    <source>
        <dbReference type="EMBL" id="CAF9929019.1"/>
    </source>
</evidence>
<dbReference type="Proteomes" id="UP000664169">
    <property type="component" value="Unassembled WGS sequence"/>
</dbReference>
<dbReference type="InterPro" id="IPR054448">
    <property type="entry name" value="HTH_put_ascomycetes"/>
</dbReference>
<feature type="compositionally biased region" description="Polar residues" evidence="1">
    <location>
        <begin position="81"/>
        <end position="92"/>
    </location>
</feature>
<sequence>MGNSASKAVKTAAQASKRQYPTRIPPVSTKQSTNSPTQITPGPQVHTPERASEIKTDAINRDSFDPQLGAALRAIGPVQPSPTQSNSSTAQAQPAFDHGIGSPQPIFPDPRNNPALLVLEARKKLSEQADAEVEQYGRRGFQGRRFLDVTTIRQIIVMRDQQGMKETDIESQLELHPGVVAKLAKGKFFIPDRDPESTVRR</sequence>
<dbReference type="EMBL" id="CAJPDQ010000031">
    <property type="protein sequence ID" value="CAF9929019.1"/>
    <property type="molecule type" value="Genomic_DNA"/>
</dbReference>
<dbReference type="OrthoDB" id="4085451at2759"/>
<organism evidence="3 4">
    <name type="scientific">Gomphillus americanus</name>
    <dbReference type="NCBI Taxonomy" id="1940652"/>
    <lineage>
        <taxon>Eukaryota</taxon>
        <taxon>Fungi</taxon>
        <taxon>Dikarya</taxon>
        <taxon>Ascomycota</taxon>
        <taxon>Pezizomycotina</taxon>
        <taxon>Lecanoromycetes</taxon>
        <taxon>OSLEUM clade</taxon>
        <taxon>Ostropomycetidae</taxon>
        <taxon>Ostropales</taxon>
        <taxon>Graphidaceae</taxon>
        <taxon>Gomphilloideae</taxon>
        <taxon>Gomphillus</taxon>
    </lineage>
</organism>